<dbReference type="Gene3D" id="3.40.50.2000">
    <property type="entry name" value="Glycogen Phosphorylase B"/>
    <property type="match status" value="2"/>
</dbReference>
<gene>
    <name evidence="2" type="ORF">NFI88_02660</name>
</gene>
<comment type="caution">
    <text evidence="2">The sequence shown here is derived from an EMBL/GenBank/DDBJ whole genome shotgun (WGS) entry which is preliminary data.</text>
</comment>
<organism evidence="2 3">
    <name type="scientific">Rhizosaccharibacter radicis</name>
    <dbReference type="NCBI Taxonomy" id="2782605"/>
    <lineage>
        <taxon>Bacteria</taxon>
        <taxon>Pseudomonadati</taxon>
        <taxon>Pseudomonadota</taxon>
        <taxon>Alphaproteobacteria</taxon>
        <taxon>Acetobacterales</taxon>
        <taxon>Acetobacteraceae</taxon>
        <taxon>Rhizosaccharibacter</taxon>
    </lineage>
</organism>
<keyword evidence="3" id="KW-1185">Reference proteome</keyword>
<sequence length="367" mass="39624">MKIAVLAHVRQPIAQPFMGGMEAYTWHLADGLARRGHEVTLFASGDSDPRFAIDPVLAEHYERTFPWAEHRGSAPLIAHVDAGYDKACDRIAAGGFDVVHNNSLHRFPLDRAREMPTVTSLHVPPFDALHWFVRASPAPTHRLTVTSAAQMQAWWPGGAPAQASVLHNGIDPDAWPFAPLGGGGAVWCGRITPNKGTHLAVRAARKAGIPLTLFGTVEDPGYFETAVRPWLGEGIRYGGHLRAEALASEMGRASLFLFTPCWDEPFGLVAVEAMSCGLPVAGIAMGAAAEVVAEAGILAPPEGGEDALVDALSACIPLALEIPRIVPRERVMRMFTSERWLDRCERLYDQVRGAAPRIEAQQVAFAG</sequence>
<dbReference type="GO" id="GO:0016757">
    <property type="term" value="F:glycosyltransferase activity"/>
    <property type="evidence" value="ECO:0007669"/>
    <property type="project" value="UniProtKB-KW"/>
</dbReference>
<feature type="domain" description="Glycosyltransferase subfamily 4-like N-terminal" evidence="1">
    <location>
        <begin position="18"/>
        <end position="173"/>
    </location>
</feature>
<dbReference type="SUPFAM" id="SSF53756">
    <property type="entry name" value="UDP-Glycosyltransferase/glycogen phosphorylase"/>
    <property type="match status" value="1"/>
</dbReference>
<name>A0ABT1VUZ6_9PROT</name>
<evidence type="ECO:0000313" key="2">
    <source>
        <dbReference type="EMBL" id="MCQ8239742.1"/>
    </source>
</evidence>
<evidence type="ECO:0000259" key="1">
    <source>
        <dbReference type="Pfam" id="PF13439"/>
    </source>
</evidence>
<dbReference type="EMBL" id="JAMZEJ010000002">
    <property type="protein sequence ID" value="MCQ8239742.1"/>
    <property type="molecule type" value="Genomic_DNA"/>
</dbReference>
<dbReference type="Proteomes" id="UP001524547">
    <property type="component" value="Unassembled WGS sequence"/>
</dbReference>
<dbReference type="PANTHER" id="PTHR12526:SF595">
    <property type="entry name" value="BLL5217 PROTEIN"/>
    <property type="match status" value="1"/>
</dbReference>
<dbReference type="PANTHER" id="PTHR12526">
    <property type="entry name" value="GLYCOSYLTRANSFERASE"/>
    <property type="match status" value="1"/>
</dbReference>
<evidence type="ECO:0000313" key="3">
    <source>
        <dbReference type="Proteomes" id="UP001524547"/>
    </source>
</evidence>
<dbReference type="EC" id="2.4.-.-" evidence="2"/>
<protein>
    <submittedName>
        <fullName evidence="2">Glycosyltransferase</fullName>
        <ecNumber evidence="2">2.4.-.-</ecNumber>
    </submittedName>
</protein>
<accession>A0ABT1VUZ6</accession>
<dbReference type="Pfam" id="PF13692">
    <property type="entry name" value="Glyco_trans_1_4"/>
    <property type="match status" value="1"/>
</dbReference>
<dbReference type="RefSeq" id="WP_422918493.1">
    <property type="nucleotide sequence ID" value="NZ_JAMZEJ010000002.1"/>
</dbReference>
<reference evidence="2 3" key="1">
    <citation type="submission" date="2022-06" db="EMBL/GenBank/DDBJ databases">
        <title>Rhizosaccharibacter gen. nov. sp. nov. KSS12, endophytic bacteria isolated from sugarcane.</title>
        <authorList>
            <person name="Pitiwittayakul N."/>
        </authorList>
    </citation>
    <scope>NUCLEOTIDE SEQUENCE [LARGE SCALE GENOMIC DNA]</scope>
    <source>
        <strain evidence="2 3">KSS12</strain>
    </source>
</reference>
<keyword evidence="2" id="KW-0328">Glycosyltransferase</keyword>
<proteinExistence type="predicted"/>
<keyword evidence="2" id="KW-0808">Transferase</keyword>
<dbReference type="Pfam" id="PF13439">
    <property type="entry name" value="Glyco_transf_4"/>
    <property type="match status" value="1"/>
</dbReference>
<dbReference type="InterPro" id="IPR028098">
    <property type="entry name" value="Glyco_trans_4-like_N"/>
</dbReference>